<sequence>MSCRAVDSIRYATHSNRNVGRPTRVPERARRVFPAELFRQRLNRGSCRYPWSHRSFPDRIAWSSVSPLSHPSARIPVNLPSFSNSVPRVLLTLPSFARGSGVVWQAGCFAGTPGTFCG</sequence>
<evidence type="ECO:0000313" key="1">
    <source>
        <dbReference type="EnsemblMetazoa" id="ENSAATROPP011720"/>
    </source>
</evidence>
<reference evidence="1" key="1">
    <citation type="submission" date="2024-04" db="UniProtKB">
        <authorList>
            <consortium name="EnsemblMetazoa"/>
        </authorList>
    </citation>
    <scope>IDENTIFICATION</scope>
    <source>
        <strain evidence="1">EBRO</strain>
    </source>
</reference>
<protein>
    <submittedName>
        <fullName evidence="1">Uncharacterized protein</fullName>
    </submittedName>
</protein>
<dbReference type="EnsemblMetazoa" id="ENSAATROPT012908">
    <property type="protein sequence ID" value="ENSAATROPP011720"/>
    <property type="gene ID" value="ENSAATROPG010513"/>
</dbReference>
<name>A0AAG5DLA4_ANOAO</name>
<accession>A0AAG5DLA4</accession>
<proteinExistence type="predicted"/>
<dbReference type="AlphaFoldDB" id="A0AAG5DLA4"/>
<keyword evidence="2" id="KW-1185">Reference proteome</keyword>
<evidence type="ECO:0000313" key="2">
    <source>
        <dbReference type="Proteomes" id="UP000075880"/>
    </source>
</evidence>
<dbReference type="Proteomes" id="UP000075880">
    <property type="component" value="Unassembled WGS sequence"/>
</dbReference>
<organism evidence="1 2">
    <name type="scientific">Anopheles atroparvus</name>
    <name type="common">European mosquito</name>
    <dbReference type="NCBI Taxonomy" id="41427"/>
    <lineage>
        <taxon>Eukaryota</taxon>
        <taxon>Metazoa</taxon>
        <taxon>Ecdysozoa</taxon>
        <taxon>Arthropoda</taxon>
        <taxon>Hexapoda</taxon>
        <taxon>Insecta</taxon>
        <taxon>Pterygota</taxon>
        <taxon>Neoptera</taxon>
        <taxon>Endopterygota</taxon>
        <taxon>Diptera</taxon>
        <taxon>Nematocera</taxon>
        <taxon>Culicoidea</taxon>
        <taxon>Culicidae</taxon>
        <taxon>Anophelinae</taxon>
        <taxon>Anopheles</taxon>
    </lineage>
</organism>